<reference evidence="1" key="1">
    <citation type="submission" date="2021-05" db="EMBL/GenBank/DDBJ databases">
        <authorList>
            <person name="Pan Q."/>
            <person name="Jouanno E."/>
            <person name="Zahm M."/>
            <person name="Klopp C."/>
            <person name="Cabau C."/>
            <person name="Louis A."/>
            <person name="Berthelot C."/>
            <person name="Parey E."/>
            <person name="Roest Crollius H."/>
            <person name="Montfort J."/>
            <person name="Robinson-Rechavi M."/>
            <person name="Bouchez O."/>
            <person name="Lampietro C."/>
            <person name="Lopez Roques C."/>
            <person name="Donnadieu C."/>
            <person name="Postlethwait J."/>
            <person name="Bobe J."/>
            <person name="Dillon D."/>
            <person name="Chandos A."/>
            <person name="von Hippel F."/>
            <person name="Guiguen Y."/>
        </authorList>
    </citation>
    <scope>NUCLEOTIDE SEQUENCE</scope>
    <source>
        <strain evidence="1">YG-Jan2019</strain>
    </source>
</reference>
<evidence type="ECO:0000313" key="1">
    <source>
        <dbReference type="EMBL" id="KAJ7998736.1"/>
    </source>
</evidence>
<gene>
    <name evidence="1" type="ORF">DPEC_G00207970</name>
</gene>
<protein>
    <submittedName>
        <fullName evidence="1">Uncharacterized protein</fullName>
    </submittedName>
</protein>
<organism evidence="1 2">
    <name type="scientific">Dallia pectoralis</name>
    <name type="common">Alaska blackfish</name>
    <dbReference type="NCBI Taxonomy" id="75939"/>
    <lineage>
        <taxon>Eukaryota</taxon>
        <taxon>Metazoa</taxon>
        <taxon>Chordata</taxon>
        <taxon>Craniata</taxon>
        <taxon>Vertebrata</taxon>
        <taxon>Euteleostomi</taxon>
        <taxon>Actinopterygii</taxon>
        <taxon>Neopterygii</taxon>
        <taxon>Teleostei</taxon>
        <taxon>Protacanthopterygii</taxon>
        <taxon>Esociformes</taxon>
        <taxon>Umbridae</taxon>
        <taxon>Dallia</taxon>
    </lineage>
</organism>
<proteinExistence type="predicted"/>
<keyword evidence="2" id="KW-1185">Reference proteome</keyword>
<sequence length="145" mass="16020">MVLVVYSEMSMGNNGNWIDNDPNDLRRSKVRRESPLFDPDRVGETGKRLSSWTRCSHSGTSSKGERTAEPELEPIQGIKRQKRKGIRITAATAAESAVACFLLSQRDGDGVCRDALKHHPAKGNAKVQKSNQPNNAQPHRQSSNP</sequence>
<accession>A0ACC2G590</accession>
<comment type="caution">
    <text evidence="1">The sequence shown here is derived from an EMBL/GenBank/DDBJ whole genome shotgun (WGS) entry which is preliminary data.</text>
</comment>
<name>A0ACC2G590_DALPE</name>
<dbReference type="Proteomes" id="UP001157502">
    <property type="component" value="Chromosome 17"/>
</dbReference>
<dbReference type="EMBL" id="CM055744">
    <property type="protein sequence ID" value="KAJ7998736.1"/>
    <property type="molecule type" value="Genomic_DNA"/>
</dbReference>
<evidence type="ECO:0000313" key="2">
    <source>
        <dbReference type="Proteomes" id="UP001157502"/>
    </source>
</evidence>